<feature type="compositionally biased region" description="Polar residues" evidence="10">
    <location>
        <begin position="2163"/>
        <end position="2179"/>
    </location>
</feature>
<dbReference type="Gene3D" id="1.10.287.70">
    <property type="match status" value="1"/>
</dbReference>
<feature type="region of interest" description="Disordered" evidence="10">
    <location>
        <begin position="1733"/>
        <end position="1844"/>
    </location>
</feature>
<feature type="compositionally biased region" description="Low complexity" evidence="10">
    <location>
        <begin position="692"/>
        <end position="702"/>
    </location>
</feature>
<feature type="region of interest" description="Disordered" evidence="10">
    <location>
        <begin position="2007"/>
        <end position="2085"/>
    </location>
</feature>
<keyword evidence="9" id="KW-0175">Coiled coil</keyword>
<feature type="compositionally biased region" description="Polar residues" evidence="10">
    <location>
        <begin position="26"/>
        <end position="42"/>
    </location>
</feature>
<feature type="region of interest" description="Disordered" evidence="10">
    <location>
        <begin position="2217"/>
        <end position="2276"/>
    </location>
</feature>
<name>A0ABP1Q3X0_9HEXA</name>
<gene>
    <name evidence="13" type="ORF">ODALV1_LOCUS4982</name>
</gene>
<dbReference type="PROSITE" id="PS50042">
    <property type="entry name" value="CNMP_BINDING_3"/>
    <property type="match status" value="1"/>
</dbReference>
<feature type="compositionally biased region" description="Basic and acidic residues" evidence="10">
    <location>
        <begin position="1207"/>
        <end position="1234"/>
    </location>
</feature>
<evidence type="ECO:0000256" key="5">
    <source>
        <dbReference type="ARBA" id="ARBA00023065"/>
    </source>
</evidence>
<comment type="subcellular location">
    <subcellularLocation>
        <location evidence="1">Membrane</location>
        <topology evidence="1">Multi-pass membrane protein</topology>
    </subcellularLocation>
</comment>
<keyword evidence="5" id="KW-0406">Ion transport</keyword>
<dbReference type="PANTHER" id="PTHR45638:SF7">
    <property type="entry name" value="CYCLIC NUCLEOTIDE-GATED ION CHANNEL-LIKE, ISOFORM E"/>
    <property type="match status" value="1"/>
</dbReference>
<comment type="caution">
    <text evidence="13">The sequence shown here is derived from an EMBL/GenBank/DDBJ whole genome shotgun (WGS) entry which is preliminary data.</text>
</comment>
<dbReference type="SMART" id="SM00100">
    <property type="entry name" value="cNMP"/>
    <property type="match status" value="1"/>
</dbReference>
<dbReference type="InterPro" id="IPR050866">
    <property type="entry name" value="CNG_cation_channel"/>
</dbReference>
<feature type="compositionally biased region" description="Polar residues" evidence="10">
    <location>
        <begin position="2007"/>
        <end position="2018"/>
    </location>
</feature>
<dbReference type="InterPro" id="IPR018490">
    <property type="entry name" value="cNMP-bd_dom_sf"/>
</dbReference>
<dbReference type="InterPro" id="IPR018488">
    <property type="entry name" value="cNMP-bd_CS"/>
</dbReference>
<feature type="compositionally biased region" description="Basic and acidic residues" evidence="10">
    <location>
        <begin position="1591"/>
        <end position="1605"/>
    </location>
</feature>
<feature type="compositionally biased region" description="Low complexity" evidence="10">
    <location>
        <begin position="1055"/>
        <end position="1065"/>
    </location>
</feature>
<feature type="compositionally biased region" description="Polar residues" evidence="10">
    <location>
        <begin position="1955"/>
        <end position="1983"/>
    </location>
</feature>
<feature type="region of interest" description="Disordered" evidence="10">
    <location>
        <begin position="746"/>
        <end position="865"/>
    </location>
</feature>
<evidence type="ECO:0000256" key="8">
    <source>
        <dbReference type="ARBA" id="ARBA00023303"/>
    </source>
</evidence>
<keyword evidence="14" id="KW-1185">Reference proteome</keyword>
<keyword evidence="2" id="KW-0813">Transport</keyword>
<evidence type="ECO:0000259" key="12">
    <source>
        <dbReference type="PROSITE" id="PS50042"/>
    </source>
</evidence>
<dbReference type="EMBL" id="CAXLJM020000015">
    <property type="protein sequence ID" value="CAL8081655.1"/>
    <property type="molecule type" value="Genomic_DNA"/>
</dbReference>
<sequence length="2276" mass="249395">MKLSCSAYQAGSSYAQKILSGHTQNYGATSTTASISGDSTHGLTLPSWKVEEVEGKCSPNETPPDFGNDRGEGGGGYQTGGGGMSSSSSAAATAAAGSSRGADSGRRGQDGSRRASSSSHHSQQSDGQSERHNSDSTTVSKNQATSSGSPNDSPHRSKSNQRWMKLRTTVQLTGAIQTIQKKAPLKREDSFLKRFSTRQIPEAQDTFEVADDDGAGGGTGERTKITRKKKRSLPRTVVNPDGNFYFYWLMVLTFCVLYNLWTLIVRQSFPELQSEAHLFWIMADAFTDLVFLLDIAVQFRTGYLEQGLMVYKTKKLARHYIGSKPFYFDLCALLPTDLCQLYFGTNPMFRFPRFLKIYRTYNYYYMVESRTVYPNVWRVVNLIHILLLLAHWFGCFYFLLSEAEHFKGPWVYPDPKDPNNTDFAPLTRKYLGSLYWSTLTLTTIGDLPTPYSNWQYLFTIISYLIGVFIFATIVGQVGNVITNRNANRLEFERLLDGAKMYMRHHKVPRDMQRRVLRWYDYSWSRGRIQGGGDINTALGLLPDKLKTELALHVNLSVLKKVTIFQECQPEFLHDLVLKMKAYIFTPGDLICRKGEVAREMFIIADGILEVISETGKVLTTMQAGDFFGEIGILNLDGLNKRTADVRSVGYSELFSLSREDVLAAMKDYPEAQEILQTLGRKRLMEARKASGAPNAKKPSASDAAKKLQAISLTPKEAPECSGPVAADSTAGKRIVEKLQSDFKGLKDVIRRSRKSNSSKDDSSEPESGKPDGEGPEKSKSRKDSSVGRDAKSFPPPRGVLKRMHNVVLSDEKDKEPSTSASTSTSSPSTLSKIRIVTAKGKRVQLPLSKKSPPSPNKEPEVIGEGLPLMQRLRLLKQKEDRERKQQEEREVMMQSLIPGRMSQSPASLLPGVVTEDAAQPAVVRTKASVESQPTTSSPVDNKEQVTLRPTPVEKNGDKRESVSSMESGSTLSSPPSGSLALRALSPPLKAGSLLIGEAAAIAASRATTEPISIHAAPTPPRLSSQTSLSPPVFSGSMSPPVLESLAMTIGRDRSASASSAPISSSMTDPHSSTLMRPAALHFRQKTYGSVDDLSPEFSRLPFVKKLKILNERQKIAVLLMSKTGGNVLTRSTSEGSNENTVVSGAVCPEATEEDQMHSLAFGRRTQSNQEQLQGQGTSDSEATPQGTLSSSPTRTSSGPPPKYDQSPPERDGMASEQKRPNGEHSRGGGIRVHETSTIGTTVVQSSIAQIQPKITTTTVFDSNATKCLTKLETELAPNAVSSNSSMIQPSRLSPSPTSSAQVGAKKRRKTKKIHTASPTAERKEDEDTSSSSSSSTPSPPELDSSETPERRNLKSILKRLAKSEEAVETESKRAAEVPNVATAARKVEERKLLKAPTIEGYAARHRKFAKNVTFHRQAVTVVSPEDANVTKPVTGAQRDNECLRKPDMSQGVRPDEESCEVVTEFNPESEIGTQADKLLPVSERVYVPDNMKSLTNLMVVKGEDLEYAGERHPGALQFGLNIAQEECIGSVFMGIKAIIQSKVDEIHSRFQDNYSTLEQEVRKRDEIIFRLQRRIQELERKKSRNGNGLRNTEETQHDFGGHEGDNEMDDLEGDIDDDEEILLGSEASMQRRYPLELQSSYLFSRGDSIDTVISAQDFDDEVFERAEIESREASQALSQPIGEDRSSQYSQQHRRRSRDNGDGQKKSSATWAHISEEETIEMRELTAPWQVEFHRDRDSLPPPNERNLGTRNLDRDTVAVDIGASTSSAEYDSSASSGAEERKEKALRAAAALQEVGTRKMREEPVVLDEEDDEEGEQTEEESDEESDDTTEDDEPQLTNKNWEVQMLAKEMDKIEKTKGDNTEMLGEAQHLQNEIKEMRDAVTSGELSPSELDMLESILESKSRRVKAIVKALSVETPFPPGRAVPSTSRASRTSPRGKDSTPFVRSVDDLPNVASSSSFSRPLHSNQFQSLTPAELPSSSGAYSQPRFSLGYIVPSLSTFAQHPSTSAAASESTKLSPGEKRDLHKLMFPRKRASSVKRQTSLCESSLAQPETSTTAATRSQRRRESAGAFPISVSSQGEPSTKSFFSRFSLVRQFTSRGFHGTRNPSAGQIEPTIEPTSTEFVEASCTTAEVYESTATSALPITCSGSSVVASSYSTTSPDGQTMGAHSQQRSSSVGVLPRISSTITSVLSSSVKSDPGTFQSEGHITTVTSTSIAMSSSERPISSSSVAPPTSVFTIPPAPSYSAEPSSSRGAPAETTSPDASGECQPLLKK</sequence>
<dbReference type="InterPro" id="IPR014710">
    <property type="entry name" value="RmlC-like_jellyroll"/>
</dbReference>
<feature type="compositionally biased region" description="Polar residues" evidence="10">
    <location>
        <begin position="1164"/>
        <end position="1186"/>
    </location>
</feature>
<feature type="region of interest" description="Disordered" evidence="10">
    <location>
        <begin position="1582"/>
        <end position="1613"/>
    </location>
</feature>
<feature type="transmembrane region" description="Helical" evidence="11">
    <location>
        <begin position="456"/>
        <end position="478"/>
    </location>
</feature>
<dbReference type="PROSITE" id="PS00888">
    <property type="entry name" value="CNMP_BINDING_1"/>
    <property type="match status" value="1"/>
</dbReference>
<feature type="region of interest" description="Disordered" evidence="10">
    <location>
        <begin position="1279"/>
        <end position="1352"/>
    </location>
</feature>
<feature type="coiled-coil region" evidence="9">
    <location>
        <begin position="1855"/>
        <end position="1882"/>
    </location>
</feature>
<organism evidence="13 14">
    <name type="scientific">Orchesella dallaii</name>
    <dbReference type="NCBI Taxonomy" id="48710"/>
    <lineage>
        <taxon>Eukaryota</taxon>
        <taxon>Metazoa</taxon>
        <taxon>Ecdysozoa</taxon>
        <taxon>Arthropoda</taxon>
        <taxon>Hexapoda</taxon>
        <taxon>Collembola</taxon>
        <taxon>Entomobryomorpha</taxon>
        <taxon>Entomobryoidea</taxon>
        <taxon>Orchesellidae</taxon>
        <taxon>Orchesellinae</taxon>
        <taxon>Orchesella</taxon>
    </lineage>
</organism>
<feature type="region of interest" description="Disordered" evidence="10">
    <location>
        <begin position="918"/>
        <end position="978"/>
    </location>
</feature>
<feature type="compositionally biased region" description="Low complexity" evidence="10">
    <location>
        <begin position="85"/>
        <end position="102"/>
    </location>
</feature>
<evidence type="ECO:0000256" key="10">
    <source>
        <dbReference type="SAM" id="MobiDB-lite"/>
    </source>
</evidence>
<dbReference type="PROSITE" id="PS00889">
    <property type="entry name" value="CNMP_BINDING_2"/>
    <property type="match status" value="1"/>
</dbReference>
<dbReference type="InterPro" id="IPR005821">
    <property type="entry name" value="Ion_trans_dom"/>
</dbReference>
<dbReference type="PANTHER" id="PTHR45638">
    <property type="entry name" value="CYCLIC NUCLEOTIDE-GATED CATION CHANNEL SUBUNIT A"/>
    <property type="match status" value="1"/>
</dbReference>
<feature type="transmembrane region" description="Helical" evidence="11">
    <location>
        <begin position="379"/>
        <end position="400"/>
    </location>
</feature>
<evidence type="ECO:0000256" key="4">
    <source>
        <dbReference type="ARBA" id="ARBA00022989"/>
    </source>
</evidence>
<feature type="compositionally biased region" description="Basic residues" evidence="10">
    <location>
        <begin position="1304"/>
        <end position="1314"/>
    </location>
</feature>
<feature type="compositionally biased region" description="Polar residues" evidence="10">
    <location>
        <begin position="2076"/>
        <end position="2085"/>
    </location>
</feature>
<feature type="compositionally biased region" description="Polar residues" evidence="10">
    <location>
        <begin position="2039"/>
        <end position="2053"/>
    </location>
</feature>
<evidence type="ECO:0000256" key="3">
    <source>
        <dbReference type="ARBA" id="ARBA00022692"/>
    </source>
</evidence>
<feature type="transmembrane region" description="Helical" evidence="11">
    <location>
        <begin position="245"/>
        <end position="265"/>
    </location>
</feature>
<reference evidence="13 14" key="1">
    <citation type="submission" date="2024-08" db="EMBL/GenBank/DDBJ databases">
        <authorList>
            <person name="Cucini C."/>
            <person name="Frati F."/>
        </authorList>
    </citation>
    <scope>NUCLEOTIDE SEQUENCE [LARGE SCALE GENOMIC DNA]</scope>
</reference>
<feature type="compositionally biased region" description="Low complexity" evidence="10">
    <location>
        <begin position="1764"/>
        <end position="1778"/>
    </location>
</feature>
<feature type="region of interest" description="Disordered" evidence="10">
    <location>
        <begin position="1053"/>
        <end position="1072"/>
    </location>
</feature>
<proteinExistence type="predicted"/>
<keyword evidence="6 11" id="KW-0472">Membrane</keyword>
<feature type="compositionally biased region" description="Basic and acidic residues" evidence="10">
    <location>
        <begin position="103"/>
        <end position="113"/>
    </location>
</feature>
<evidence type="ECO:0000256" key="2">
    <source>
        <dbReference type="ARBA" id="ARBA00022448"/>
    </source>
</evidence>
<feature type="compositionally biased region" description="Low complexity" evidence="10">
    <location>
        <begin position="2217"/>
        <end position="2231"/>
    </location>
</feature>
<feature type="compositionally biased region" description="Low complexity" evidence="10">
    <location>
        <begin position="817"/>
        <end position="831"/>
    </location>
</feature>
<evidence type="ECO:0000256" key="1">
    <source>
        <dbReference type="ARBA" id="ARBA00004141"/>
    </source>
</evidence>
<keyword evidence="4 11" id="KW-1133">Transmembrane helix</keyword>
<dbReference type="Proteomes" id="UP001642540">
    <property type="component" value="Unassembled WGS sequence"/>
</dbReference>
<feature type="compositionally biased region" description="Low complexity" evidence="10">
    <location>
        <begin position="1187"/>
        <end position="1197"/>
    </location>
</feature>
<evidence type="ECO:0000256" key="7">
    <source>
        <dbReference type="ARBA" id="ARBA00023286"/>
    </source>
</evidence>
<protein>
    <recommendedName>
        <fullName evidence="12">Cyclic nucleotide-binding domain-containing protein</fullName>
    </recommendedName>
</protein>
<feature type="region of interest" description="Disordered" evidence="10">
    <location>
        <begin position="1013"/>
        <end position="1036"/>
    </location>
</feature>
<dbReference type="SUPFAM" id="SSF51206">
    <property type="entry name" value="cAMP-binding domain-like"/>
    <property type="match status" value="1"/>
</dbReference>
<feature type="compositionally biased region" description="Polar residues" evidence="10">
    <location>
        <begin position="135"/>
        <end position="152"/>
    </location>
</feature>
<dbReference type="CDD" id="cd00038">
    <property type="entry name" value="CAP_ED"/>
    <property type="match status" value="1"/>
</dbReference>
<feature type="compositionally biased region" description="Polar residues" evidence="10">
    <location>
        <begin position="1279"/>
        <end position="1301"/>
    </location>
</feature>
<feature type="compositionally biased region" description="Basic and acidic residues" evidence="10">
    <location>
        <begin position="757"/>
        <end position="791"/>
    </location>
</feature>
<evidence type="ECO:0000313" key="14">
    <source>
        <dbReference type="Proteomes" id="UP001642540"/>
    </source>
</evidence>
<feature type="compositionally biased region" description="Low complexity" evidence="10">
    <location>
        <begin position="1925"/>
        <end position="1936"/>
    </location>
</feature>
<feature type="region of interest" description="Disordered" evidence="10">
    <location>
        <begin position="1669"/>
        <end position="1715"/>
    </location>
</feature>
<evidence type="ECO:0000256" key="11">
    <source>
        <dbReference type="SAM" id="Phobius"/>
    </source>
</evidence>
<dbReference type="InterPro" id="IPR000595">
    <property type="entry name" value="cNMP-bd_dom"/>
</dbReference>
<feature type="compositionally biased region" description="Low complexity" evidence="10">
    <location>
        <begin position="962"/>
        <end position="978"/>
    </location>
</feature>
<evidence type="ECO:0000313" key="13">
    <source>
        <dbReference type="EMBL" id="CAL8081655.1"/>
    </source>
</evidence>
<dbReference type="Gene3D" id="1.10.287.630">
    <property type="entry name" value="Helix hairpin bin"/>
    <property type="match status" value="1"/>
</dbReference>
<feature type="region of interest" description="Disordered" evidence="10">
    <location>
        <begin position="686"/>
        <end position="706"/>
    </location>
</feature>
<keyword evidence="8" id="KW-0407">Ion channel</keyword>
<dbReference type="Pfam" id="PF00520">
    <property type="entry name" value="Ion_trans"/>
    <property type="match status" value="1"/>
</dbReference>
<feature type="compositionally biased region" description="Low complexity" evidence="10">
    <location>
        <begin position="114"/>
        <end position="127"/>
    </location>
</feature>
<feature type="region of interest" description="Disordered" evidence="10">
    <location>
        <begin position="2159"/>
        <end position="2181"/>
    </location>
</feature>
<feature type="compositionally biased region" description="Polar residues" evidence="10">
    <location>
        <begin position="928"/>
        <end position="939"/>
    </location>
</feature>
<dbReference type="SUPFAM" id="SSF81324">
    <property type="entry name" value="Voltage-gated potassium channels"/>
    <property type="match status" value="1"/>
</dbReference>
<feature type="transmembrane region" description="Helical" evidence="11">
    <location>
        <begin position="277"/>
        <end position="299"/>
    </location>
</feature>
<feature type="region of interest" description="Disordered" evidence="10">
    <location>
        <begin position="1164"/>
        <end position="1237"/>
    </location>
</feature>
<feature type="compositionally biased region" description="Gly residues" evidence="10">
    <location>
        <begin position="73"/>
        <end position="84"/>
    </location>
</feature>
<feature type="region of interest" description="Disordered" evidence="10">
    <location>
        <begin position="1917"/>
        <end position="1983"/>
    </location>
</feature>
<keyword evidence="7" id="KW-1071">Ligand-gated ion channel</keyword>
<evidence type="ECO:0000256" key="6">
    <source>
        <dbReference type="ARBA" id="ARBA00023136"/>
    </source>
</evidence>
<feature type="region of interest" description="Disordered" evidence="10">
    <location>
        <begin position="26"/>
        <end position="161"/>
    </location>
</feature>
<accession>A0ABP1Q3X0</accession>
<keyword evidence="3 11" id="KW-0812">Transmembrane</keyword>
<dbReference type="Gene3D" id="2.60.120.10">
    <property type="entry name" value="Jelly Rolls"/>
    <property type="match status" value="1"/>
</dbReference>
<evidence type="ECO:0000256" key="9">
    <source>
        <dbReference type="SAM" id="Coils"/>
    </source>
</evidence>
<feature type="compositionally biased region" description="Acidic residues" evidence="10">
    <location>
        <begin position="1806"/>
        <end position="1836"/>
    </location>
</feature>
<dbReference type="Pfam" id="PF00027">
    <property type="entry name" value="cNMP_binding"/>
    <property type="match status" value="1"/>
</dbReference>
<feature type="domain" description="Cyclic nucleotide-binding" evidence="12">
    <location>
        <begin position="563"/>
        <end position="659"/>
    </location>
</feature>